<evidence type="ECO:0000313" key="4">
    <source>
        <dbReference type="Proteomes" id="UP000230750"/>
    </source>
</evidence>
<dbReference type="SUPFAM" id="SSF117281">
    <property type="entry name" value="Kelch motif"/>
    <property type="match status" value="1"/>
</dbReference>
<keyword evidence="2" id="KW-0677">Repeat</keyword>
<dbReference type="Proteomes" id="UP000230750">
    <property type="component" value="Unassembled WGS sequence"/>
</dbReference>
<evidence type="ECO:0000256" key="2">
    <source>
        <dbReference type="ARBA" id="ARBA00022737"/>
    </source>
</evidence>
<evidence type="ECO:0000256" key="1">
    <source>
        <dbReference type="ARBA" id="ARBA00022441"/>
    </source>
</evidence>
<reference evidence="3 4" key="1">
    <citation type="journal article" date="2017" name="PLoS Biol.">
        <title>The sea cucumber genome provides insights into morphological evolution and visceral regeneration.</title>
        <authorList>
            <person name="Zhang X."/>
            <person name="Sun L."/>
            <person name="Yuan J."/>
            <person name="Sun Y."/>
            <person name="Gao Y."/>
            <person name="Zhang L."/>
            <person name="Li S."/>
            <person name="Dai H."/>
            <person name="Hamel J.F."/>
            <person name="Liu C."/>
            <person name="Yu Y."/>
            <person name="Liu S."/>
            <person name="Lin W."/>
            <person name="Guo K."/>
            <person name="Jin S."/>
            <person name="Xu P."/>
            <person name="Storey K.B."/>
            <person name="Huan P."/>
            <person name="Zhang T."/>
            <person name="Zhou Y."/>
            <person name="Zhang J."/>
            <person name="Lin C."/>
            <person name="Li X."/>
            <person name="Xing L."/>
            <person name="Huo D."/>
            <person name="Sun M."/>
            <person name="Wang L."/>
            <person name="Mercier A."/>
            <person name="Li F."/>
            <person name="Yang H."/>
            <person name="Xiang J."/>
        </authorList>
    </citation>
    <scope>NUCLEOTIDE SEQUENCE [LARGE SCALE GENOMIC DNA]</scope>
    <source>
        <strain evidence="3">Shaxun</strain>
        <tissue evidence="3">Muscle</tissue>
    </source>
</reference>
<evidence type="ECO:0000313" key="3">
    <source>
        <dbReference type="EMBL" id="PIK61452.1"/>
    </source>
</evidence>
<dbReference type="InterPro" id="IPR015915">
    <property type="entry name" value="Kelch-typ_b-propeller"/>
</dbReference>
<dbReference type="Gene3D" id="2.120.10.80">
    <property type="entry name" value="Kelch-type beta propeller"/>
    <property type="match status" value="2"/>
</dbReference>
<proteinExistence type="predicted"/>
<gene>
    <name evidence="3" type="ORF">BSL78_01577</name>
</gene>
<dbReference type="AlphaFoldDB" id="A0A2G8LML8"/>
<dbReference type="PANTHER" id="PTHR46228:SF2">
    <property type="entry name" value="KELCH REPEAT PROTEIN (AFU_ORTHOLOGUE AFUA_4G14350)"/>
    <property type="match status" value="1"/>
</dbReference>
<sequence>MQSLKDDDSFPVARTGHIACAVNGNMLIWGGFGQADNGFGEKYVPCESLWVYNLELQEWTRHEVPGLNMIGRSGSGCFSHRGKMYVWGGFPNHTKEVYCLDTAGISWQTIESEGEVPEYRDKFVSWQYHERLIVFGGFGPQPVDATKDSWVLDPSSIVEGLPQSRGWNNDLFEYNIETNRWRKPKTKGPVPCPRASHAGAIIGQRGFIFGGRFKEKRRSDMHCIDLITFTWSGRLTIQGPMPEVDHGTH</sequence>
<keyword evidence="4" id="KW-1185">Reference proteome</keyword>
<organism evidence="3 4">
    <name type="scientific">Stichopus japonicus</name>
    <name type="common">Sea cucumber</name>
    <dbReference type="NCBI Taxonomy" id="307972"/>
    <lineage>
        <taxon>Eukaryota</taxon>
        <taxon>Metazoa</taxon>
        <taxon>Echinodermata</taxon>
        <taxon>Eleutherozoa</taxon>
        <taxon>Echinozoa</taxon>
        <taxon>Holothuroidea</taxon>
        <taxon>Aspidochirotacea</taxon>
        <taxon>Aspidochirotida</taxon>
        <taxon>Stichopodidae</taxon>
        <taxon>Apostichopus</taxon>
    </lineage>
</organism>
<name>A0A2G8LML8_STIJA</name>
<dbReference type="EMBL" id="MRZV01000031">
    <property type="protein sequence ID" value="PIK61452.1"/>
    <property type="molecule type" value="Genomic_DNA"/>
</dbReference>
<dbReference type="Pfam" id="PF24681">
    <property type="entry name" value="Kelch_KLHDC2_KLHL20_DRC7"/>
    <property type="match status" value="2"/>
</dbReference>
<comment type="caution">
    <text evidence="3">The sequence shown here is derived from an EMBL/GenBank/DDBJ whole genome shotgun (WGS) entry which is preliminary data.</text>
</comment>
<dbReference type="OrthoDB" id="10251809at2759"/>
<protein>
    <submittedName>
        <fullName evidence="3">Putative kelch domain-containing protein 2-like</fullName>
    </submittedName>
</protein>
<dbReference type="PANTHER" id="PTHR46228">
    <property type="entry name" value="KELCH DOMAIN-CONTAINING PROTEIN"/>
    <property type="match status" value="1"/>
</dbReference>
<accession>A0A2G8LML8</accession>
<dbReference type="STRING" id="307972.A0A2G8LML8"/>
<keyword evidence="1" id="KW-0880">Kelch repeat</keyword>